<organism evidence="1 2">
    <name type="scientific">Smallanthus sonchifolius</name>
    <dbReference type="NCBI Taxonomy" id="185202"/>
    <lineage>
        <taxon>Eukaryota</taxon>
        <taxon>Viridiplantae</taxon>
        <taxon>Streptophyta</taxon>
        <taxon>Embryophyta</taxon>
        <taxon>Tracheophyta</taxon>
        <taxon>Spermatophyta</taxon>
        <taxon>Magnoliopsida</taxon>
        <taxon>eudicotyledons</taxon>
        <taxon>Gunneridae</taxon>
        <taxon>Pentapetalae</taxon>
        <taxon>asterids</taxon>
        <taxon>campanulids</taxon>
        <taxon>Asterales</taxon>
        <taxon>Asteraceae</taxon>
        <taxon>Asteroideae</taxon>
        <taxon>Heliantheae alliance</taxon>
        <taxon>Millerieae</taxon>
        <taxon>Smallanthus</taxon>
    </lineage>
</organism>
<name>A0ACB9C9H6_9ASTR</name>
<gene>
    <name evidence="1" type="ORF">L1987_62044</name>
</gene>
<evidence type="ECO:0000313" key="2">
    <source>
        <dbReference type="Proteomes" id="UP001056120"/>
    </source>
</evidence>
<evidence type="ECO:0000313" key="1">
    <source>
        <dbReference type="EMBL" id="KAI3730865.1"/>
    </source>
</evidence>
<comment type="caution">
    <text evidence="1">The sequence shown here is derived from an EMBL/GenBank/DDBJ whole genome shotgun (WGS) entry which is preliminary data.</text>
</comment>
<dbReference type="EMBL" id="CM042038">
    <property type="protein sequence ID" value="KAI3730865.1"/>
    <property type="molecule type" value="Genomic_DNA"/>
</dbReference>
<reference evidence="2" key="1">
    <citation type="journal article" date="2022" name="Mol. Ecol. Resour.">
        <title>The genomes of chicory, endive, great burdock and yacon provide insights into Asteraceae palaeo-polyploidization history and plant inulin production.</title>
        <authorList>
            <person name="Fan W."/>
            <person name="Wang S."/>
            <person name="Wang H."/>
            <person name="Wang A."/>
            <person name="Jiang F."/>
            <person name="Liu H."/>
            <person name="Zhao H."/>
            <person name="Xu D."/>
            <person name="Zhang Y."/>
        </authorList>
    </citation>
    <scope>NUCLEOTIDE SEQUENCE [LARGE SCALE GENOMIC DNA]</scope>
    <source>
        <strain evidence="2">cv. Yunnan</strain>
    </source>
</reference>
<reference evidence="1 2" key="2">
    <citation type="journal article" date="2022" name="Mol. Ecol. Resour.">
        <title>The genomes of chicory, endive, great burdock and yacon provide insights into Asteraceae paleo-polyploidization history and plant inulin production.</title>
        <authorList>
            <person name="Fan W."/>
            <person name="Wang S."/>
            <person name="Wang H."/>
            <person name="Wang A."/>
            <person name="Jiang F."/>
            <person name="Liu H."/>
            <person name="Zhao H."/>
            <person name="Xu D."/>
            <person name="Zhang Y."/>
        </authorList>
    </citation>
    <scope>NUCLEOTIDE SEQUENCE [LARGE SCALE GENOMIC DNA]</scope>
    <source>
        <strain evidence="2">cv. Yunnan</strain>
        <tissue evidence="1">Leaves</tissue>
    </source>
</reference>
<keyword evidence="2" id="KW-1185">Reference proteome</keyword>
<sequence>MESVSVFRLVGELVSSLVVVSGLGVGYVSALVAGLVSGFVVGGFLGLVADFVLGPLVVEVFVPGPVAAFVSGLVAEREFGLGLVVVHPESHSFSNLRMEEDNDLEQVTGSPTAGDNGFVHVESVDSAQMDGGSIDQVEHLEQDDGVVVTGVDTVQDEPLEVRTHEDGGHDEFVDCPDDLVSSEGRSPAAESRAYQHPFRDDTEDNQSKESESEKQIILQDYEEDRRMLMKDISNLHRQLKALSKQQSLIDESDAGDSSELASGTEEGGEKSILPLREMVNECSKFIELSLNERLQSEGTIRELYATLHVKDKEIEDLMTRVNEQSISHDMPSFEAIVDRVLSSLAFVFGDVELSDASVSGKLSHIEKNTSFLLENYHNFLSEIQMLAHCLAEVKPDFQMENGMVTVFPSVREELVALKRKEFELNDKNNLLEYQHGQLMEQLDKNRETIELLNAEIGKLKGEVEQEKTRYSNTKEKLSMAVTKGKALVQQRDSLKQSVAERTSELERCLIELQEKSTALDAAELRNSELTQTINLASSLQEALTQRDMVLEKCSEVLSLGLPEVAQFPNMESQVSWLLESYNLAKDHCIKLQDEINAMKEAASAQIDHLTALLLAESQEKYHLKEELEEMTCKYEGIVEEKNQMVATAESSHMDIEVLEKIQSLLYVNDLDSKIYEQVLELELNSRSHEIVKVSEELRVSKDEMNSLQINLQRSEEKASLLREKLSMAVKKGKGLVQERENMKQQMAEKNTQIEALMVDIQKHESTFGGYRDQIAKLEYERDQIGQFLAQSNMILQEIIEIIDGINNLSPVDLKEPVEKVKWFATYLSECQVAKAQAEQELGDVKDEASELASKLTEALTNMKSLEDALSVSERNVLQLSEAKRELEVSKTLAEQEGEILKEDIGRLNNKLMETLKTLKLLEDKLAGSEKTISLLTEEKSKLEIAKCHVEEELHKAMEEVTSQTSKFQEASSLAENNISLLMSEKEEAQMEVQKVKEEVSSHASNLDEAKKTIKSLEDAIFQLNANVSQFSQENEKAEDSRTVLASEIKKLKEEAEQEISTLKTELRTCRQELAAKNDKWVPQLVGFFGNLQVLVKDESLLHLFKQSFEKKVESLNEIDRLLKDMKDNFDAEQMHDHSDIEGNFQSPPFLTAGFENDWNTGMIYDEFNAEDTEGIGLYVGTTLDNLNIRNRILADHFGNFSTLIDDMIASLLKKFEAIRNNIPFMVQQTIALQQNVKNMQMDKQMQDNKVAMLENDIKVLVSVCDDVTKDLKFHLENNMLQPDPTIGLEISNSSHLVVNDVAVADVKAAADELLFAARNVQSVIEQHVSVKENMSTTIERVKAELEKTSSMYDKSKEVIEELQGELEKSRSMYHKSEGVIEELQGELEKSRSMYHKSEGVIEELQGELEKSRSMYHKSEGVIEELHGELEKTRSVYGKVKEENDALHRRVFKFETELEASGNMCKEMNSKLEDYRAKEEKWSERESKLPVQSNLFVKDHEGDAENALLSASQIKTLFDKIDEITIPFPNLVAGDTQPLDSNPVKKLFYIIDSVNELLDQLTLLTYAKEDLQSTLTKQAFEVDLLKREYKDGLQNIIQKLGGDESTGVKKPADVAGLLLVLERLVQGIVLDSENSRSKAQELSSKVKFLEDFIQNRIGASDTIQKTPSLPAGSEISEIDDQIAVGKVGLPLVPSAAQMRSLRKGSNEQLAITIDSESDRLLDKAATVEDKGHIFKSLHTSGLVPAQGKMIADRLDGIWVSGGQALMRRPRARLGLIAYWLVLHLWLLGTIL</sequence>
<accession>A0ACB9C9H6</accession>
<protein>
    <submittedName>
        <fullName evidence="1">Uncharacterized protein</fullName>
    </submittedName>
</protein>
<dbReference type="Proteomes" id="UP001056120">
    <property type="component" value="Linkage Group LG21"/>
</dbReference>
<proteinExistence type="predicted"/>